<dbReference type="InterPro" id="IPR047141">
    <property type="entry name" value="Stealth"/>
</dbReference>
<name>A0AAD7C3K4_9AGAR</name>
<sequence>MRRRLAFLWFITALLVTSLFLWRKNKAPNHPPPVLKFTNQNLQELSSHQNSQRTYPSDGVHFFPLSATLCLRSTAQPTLTQLLPCIDEWIARGQACKSGSNNKMDVLWTWVNGSEPILVDTRRQLEASKPKGVRPAVFVGSRSTHFRTHDEMLYSMRSVLTALPTHLVGQYILLSADVAAEDTEELRLGSVPTWLNVDSAVRILHHSDVFRKPAVSETEARHWKDGIVPSFNSLAIESQIANVESLAPTLLYLNDDCFLLKALSAADFESPLFGPVFRIQFDLKVRSTPPDSVRMGVDREGEWPGLEHTNWLLDQRFGKRERRYLHHVAKVMSVPLMREVAGIWANELSTTAEARFRGHKPQVNLLYLTTWYTIEKHREALLYSFIMARADADGSGHFSAAERQILLDGLDSQEITINPRQDTQDVARNMKRAGLAPPEETEYEWLSSDGYPLIRTVRREHDSKTVCTLVIDTCFPREQTPLEIFRRVAFEKPDCGDCLIAHLINKSGPHGLAAFLPPAATTESSVALEPDLSKRWQDARFPSGMDRARAVNLIHRYSYAVGSTPIQFLALRRSGDVKRLPGTSSPVALLAVNDDLRNPQSTNQTDAAMGAWYRERWGDVRGWWEKME</sequence>
<evidence type="ECO:0000256" key="1">
    <source>
        <dbReference type="ARBA" id="ARBA00007583"/>
    </source>
</evidence>
<dbReference type="EMBL" id="JARKIF010000005">
    <property type="protein sequence ID" value="KAJ7638322.1"/>
    <property type="molecule type" value="Genomic_DNA"/>
</dbReference>
<comment type="similarity">
    <text evidence="1">Belongs to the stealth family.</text>
</comment>
<dbReference type="InterPro" id="IPR021520">
    <property type="entry name" value="Stealth_CR2"/>
</dbReference>
<organism evidence="6 7">
    <name type="scientific">Roridomyces roridus</name>
    <dbReference type="NCBI Taxonomy" id="1738132"/>
    <lineage>
        <taxon>Eukaryota</taxon>
        <taxon>Fungi</taxon>
        <taxon>Dikarya</taxon>
        <taxon>Basidiomycota</taxon>
        <taxon>Agaricomycotina</taxon>
        <taxon>Agaricomycetes</taxon>
        <taxon>Agaricomycetidae</taxon>
        <taxon>Agaricales</taxon>
        <taxon>Marasmiineae</taxon>
        <taxon>Mycenaceae</taxon>
        <taxon>Roridomyces</taxon>
    </lineage>
</organism>
<keyword evidence="7" id="KW-1185">Reference proteome</keyword>
<dbReference type="Proteomes" id="UP001221142">
    <property type="component" value="Unassembled WGS sequence"/>
</dbReference>
<gene>
    <name evidence="6" type="ORF">FB45DRAFT_399046</name>
</gene>
<evidence type="ECO:0000259" key="5">
    <source>
        <dbReference type="Pfam" id="PF17102"/>
    </source>
</evidence>
<keyword evidence="3" id="KW-0732">Signal</keyword>
<evidence type="ECO:0000259" key="4">
    <source>
        <dbReference type="Pfam" id="PF11380"/>
    </source>
</evidence>
<reference evidence="6" key="1">
    <citation type="submission" date="2023-03" db="EMBL/GenBank/DDBJ databases">
        <title>Massive genome expansion in bonnet fungi (Mycena s.s.) driven by repeated elements and novel gene families across ecological guilds.</title>
        <authorList>
            <consortium name="Lawrence Berkeley National Laboratory"/>
            <person name="Harder C.B."/>
            <person name="Miyauchi S."/>
            <person name="Viragh M."/>
            <person name="Kuo A."/>
            <person name="Thoen E."/>
            <person name="Andreopoulos B."/>
            <person name="Lu D."/>
            <person name="Skrede I."/>
            <person name="Drula E."/>
            <person name="Henrissat B."/>
            <person name="Morin E."/>
            <person name="Kohler A."/>
            <person name="Barry K."/>
            <person name="LaButti K."/>
            <person name="Morin E."/>
            <person name="Salamov A."/>
            <person name="Lipzen A."/>
            <person name="Mereny Z."/>
            <person name="Hegedus B."/>
            <person name="Baldrian P."/>
            <person name="Stursova M."/>
            <person name="Weitz H."/>
            <person name="Taylor A."/>
            <person name="Grigoriev I.V."/>
            <person name="Nagy L.G."/>
            <person name="Martin F."/>
            <person name="Kauserud H."/>
        </authorList>
    </citation>
    <scope>NUCLEOTIDE SEQUENCE</scope>
    <source>
        <strain evidence="6">9284</strain>
    </source>
</reference>
<evidence type="ECO:0000313" key="7">
    <source>
        <dbReference type="Proteomes" id="UP001221142"/>
    </source>
</evidence>
<feature type="domain" description="Stealth protein CR2 conserved region 2" evidence="4">
    <location>
        <begin position="189"/>
        <end position="269"/>
    </location>
</feature>
<proteinExistence type="inferred from homology"/>
<dbReference type="GO" id="GO:0005794">
    <property type="term" value="C:Golgi apparatus"/>
    <property type="evidence" value="ECO:0007669"/>
    <property type="project" value="TreeGrafter"/>
</dbReference>
<protein>
    <recommendedName>
        <fullName evidence="8">Stealth protein CR3 conserved region 3 domain-containing protein</fullName>
    </recommendedName>
</protein>
<dbReference type="InterPro" id="IPR031357">
    <property type="entry name" value="Stealth_CR3"/>
</dbReference>
<dbReference type="PANTHER" id="PTHR24045">
    <property type="match status" value="1"/>
</dbReference>
<dbReference type="Pfam" id="PF11380">
    <property type="entry name" value="Stealth_CR2"/>
    <property type="match status" value="1"/>
</dbReference>
<feature type="signal peptide" evidence="3">
    <location>
        <begin position="1"/>
        <end position="27"/>
    </location>
</feature>
<evidence type="ECO:0000256" key="3">
    <source>
        <dbReference type="SAM" id="SignalP"/>
    </source>
</evidence>
<accession>A0AAD7C3K4</accession>
<dbReference type="PANTHER" id="PTHR24045:SF0">
    <property type="entry name" value="N-ACETYLGLUCOSAMINE-1-PHOSPHOTRANSFERASE SUBUNITS ALPHA_BETA"/>
    <property type="match status" value="1"/>
</dbReference>
<feature type="chain" id="PRO_5041972398" description="Stealth protein CR3 conserved region 3 domain-containing protein" evidence="3">
    <location>
        <begin position="28"/>
        <end position="628"/>
    </location>
</feature>
<comment type="caution">
    <text evidence="6">The sequence shown here is derived from an EMBL/GenBank/DDBJ whole genome shotgun (WGS) entry which is preliminary data.</text>
</comment>
<feature type="domain" description="Stealth protein CR3 conserved region 3" evidence="5">
    <location>
        <begin position="326"/>
        <end position="375"/>
    </location>
</feature>
<evidence type="ECO:0000256" key="2">
    <source>
        <dbReference type="ARBA" id="ARBA00022679"/>
    </source>
</evidence>
<keyword evidence="2" id="KW-0808">Transferase</keyword>
<dbReference type="Pfam" id="PF17102">
    <property type="entry name" value="Stealth_CR3"/>
    <property type="match status" value="1"/>
</dbReference>
<dbReference type="GO" id="GO:0003976">
    <property type="term" value="F:UDP-N-acetylglucosamine-lysosomal-enzyme N-acetylglucosaminephosphotransferase activity"/>
    <property type="evidence" value="ECO:0007669"/>
    <property type="project" value="TreeGrafter"/>
</dbReference>
<evidence type="ECO:0008006" key="8">
    <source>
        <dbReference type="Google" id="ProtNLM"/>
    </source>
</evidence>
<dbReference type="GO" id="GO:0046835">
    <property type="term" value="P:carbohydrate phosphorylation"/>
    <property type="evidence" value="ECO:0007669"/>
    <property type="project" value="TreeGrafter"/>
</dbReference>
<dbReference type="AlphaFoldDB" id="A0AAD7C3K4"/>
<evidence type="ECO:0000313" key="6">
    <source>
        <dbReference type="EMBL" id="KAJ7638322.1"/>
    </source>
</evidence>